<keyword evidence="9" id="KW-1185">Reference proteome</keyword>
<dbReference type="AlphaFoldDB" id="A0A2T1DG93"/>
<feature type="transmembrane region" description="Helical" evidence="6">
    <location>
        <begin position="42"/>
        <end position="62"/>
    </location>
</feature>
<evidence type="ECO:0000256" key="6">
    <source>
        <dbReference type="SAM" id="Phobius"/>
    </source>
</evidence>
<reference evidence="8 9" key="2">
    <citation type="submission" date="2018-03" db="EMBL/GenBank/DDBJ databases">
        <title>The ancient ancestry and fast evolution of plastids.</title>
        <authorList>
            <person name="Moore K.R."/>
            <person name="Magnabosco C."/>
            <person name="Momper L."/>
            <person name="Gold D.A."/>
            <person name="Bosak T."/>
            <person name="Fournier G.P."/>
        </authorList>
    </citation>
    <scope>NUCLEOTIDE SEQUENCE [LARGE SCALE GENOMIC DNA]</scope>
    <source>
        <strain evidence="8 9">ULC007</strain>
    </source>
</reference>
<keyword evidence="4 6" id="KW-0472">Membrane</keyword>
<dbReference type="Pfam" id="PF06305">
    <property type="entry name" value="LapA_dom"/>
    <property type="match status" value="1"/>
</dbReference>
<protein>
    <submittedName>
        <fullName evidence="8">DUF1049 domain-containing protein</fullName>
    </submittedName>
</protein>
<sequence length="119" mass="13653">MRQINFLIIFVICLALVLFGIENTEPAVIRVIEGVQVEAPLSIELILAMGIGAVLAWVFSVWSKIQRMIDTRKELQVREERIDELEQDVERYKAEIQEQQRLLPQGITQDAEATEVFAQ</sequence>
<proteinExistence type="predicted"/>
<keyword evidence="5" id="KW-0175">Coiled coil</keyword>
<feature type="coiled-coil region" evidence="5">
    <location>
        <begin position="68"/>
        <end position="102"/>
    </location>
</feature>
<keyword evidence="3 6" id="KW-1133">Transmembrane helix</keyword>
<evidence type="ECO:0000259" key="7">
    <source>
        <dbReference type="Pfam" id="PF06305"/>
    </source>
</evidence>
<dbReference type="GO" id="GO:0005886">
    <property type="term" value="C:plasma membrane"/>
    <property type="evidence" value="ECO:0007669"/>
    <property type="project" value="InterPro"/>
</dbReference>
<evidence type="ECO:0000256" key="4">
    <source>
        <dbReference type="ARBA" id="ARBA00023136"/>
    </source>
</evidence>
<evidence type="ECO:0000256" key="1">
    <source>
        <dbReference type="ARBA" id="ARBA00022475"/>
    </source>
</evidence>
<dbReference type="Proteomes" id="UP000238634">
    <property type="component" value="Unassembled WGS sequence"/>
</dbReference>
<evidence type="ECO:0000256" key="2">
    <source>
        <dbReference type="ARBA" id="ARBA00022692"/>
    </source>
</evidence>
<accession>A0A2T1DG93</accession>
<reference evidence="8 9" key="1">
    <citation type="submission" date="2018-02" db="EMBL/GenBank/DDBJ databases">
        <authorList>
            <person name="Cohen D.B."/>
            <person name="Kent A.D."/>
        </authorList>
    </citation>
    <scope>NUCLEOTIDE SEQUENCE [LARGE SCALE GENOMIC DNA]</scope>
    <source>
        <strain evidence="8 9">ULC007</strain>
    </source>
</reference>
<keyword evidence="1" id="KW-1003">Cell membrane</keyword>
<evidence type="ECO:0000256" key="3">
    <source>
        <dbReference type="ARBA" id="ARBA00022989"/>
    </source>
</evidence>
<comment type="caution">
    <text evidence="8">The sequence shown here is derived from an EMBL/GenBank/DDBJ whole genome shotgun (WGS) entry which is preliminary data.</text>
</comment>
<evidence type="ECO:0000313" key="9">
    <source>
        <dbReference type="Proteomes" id="UP000238634"/>
    </source>
</evidence>
<dbReference type="RefSeq" id="WP_073072021.1">
    <property type="nucleotide sequence ID" value="NZ_MPPI01000013.1"/>
</dbReference>
<dbReference type="EMBL" id="PVWG01000010">
    <property type="protein sequence ID" value="PSB19519.1"/>
    <property type="molecule type" value="Genomic_DNA"/>
</dbReference>
<evidence type="ECO:0000256" key="5">
    <source>
        <dbReference type="SAM" id="Coils"/>
    </source>
</evidence>
<gene>
    <name evidence="8" type="ORF">C7B65_11420</name>
</gene>
<evidence type="ECO:0000313" key="8">
    <source>
        <dbReference type="EMBL" id="PSB19519.1"/>
    </source>
</evidence>
<dbReference type="STRING" id="1920490.GCA_001895925_04732"/>
<dbReference type="OrthoDB" id="530861at2"/>
<dbReference type="InterPro" id="IPR010445">
    <property type="entry name" value="LapA_dom"/>
</dbReference>
<name>A0A2T1DG93_9CYAN</name>
<keyword evidence="2 6" id="KW-0812">Transmembrane</keyword>
<feature type="domain" description="Lipopolysaccharide assembly protein A" evidence="7">
    <location>
        <begin position="22"/>
        <end position="90"/>
    </location>
</feature>
<organism evidence="8 9">
    <name type="scientific">Phormidesmis priestleyi ULC007</name>
    <dbReference type="NCBI Taxonomy" id="1920490"/>
    <lineage>
        <taxon>Bacteria</taxon>
        <taxon>Bacillati</taxon>
        <taxon>Cyanobacteriota</taxon>
        <taxon>Cyanophyceae</taxon>
        <taxon>Leptolyngbyales</taxon>
        <taxon>Leptolyngbyaceae</taxon>
        <taxon>Phormidesmis</taxon>
    </lineage>
</organism>